<gene>
    <name evidence="2" type="ORF">PG993_004797</name>
</gene>
<protein>
    <recommendedName>
        <fullName evidence="1">Methyltransferase domain-containing protein</fullName>
    </recommendedName>
</protein>
<dbReference type="EMBL" id="JAQQWK010000003">
    <property type="protein sequence ID" value="KAK8044773.1"/>
    <property type="molecule type" value="Genomic_DNA"/>
</dbReference>
<organism evidence="2 3">
    <name type="scientific">Apiospora rasikravindrae</name>
    <dbReference type="NCBI Taxonomy" id="990691"/>
    <lineage>
        <taxon>Eukaryota</taxon>
        <taxon>Fungi</taxon>
        <taxon>Dikarya</taxon>
        <taxon>Ascomycota</taxon>
        <taxon>Pezizomycotina</taxon>
        <taxon>Sordariomycetes</taxon>
        <taxon>Xylariomycetidae</taxon>
        <taxon>Amphisphaeriales</taxon>
        <taxon>Apiosporaceae</taxon>
        <taxon>Apiospora</taxon>
    </lineage>
</organism>
<dbReference type="InterPro" id="IPR029063">
    <property type="entry name" value="SAM-dependent_MTases_sf"/>
</dbReference>
<comment type="caution">
    <text evidence="2">The sequence shown here is derived from an EMBL/GenBank/DDBJ whole genome shotgun (WGS) entry which is preliminary data.</text>
</comment>
<dbReference type="Proteomes" id="UP001444661">
    <property type="component" value="Unassembled WGS sequence"/>
</dbReference>
<evidence type="ECO:0000259" key="1">
    <source>
        <dbReference type="Pfam" id="PF13649"/>
    </source>
</evidence>
<dbReference type="Gene3D" id="3.40.50.150">
    <property type="entry name" value="Vaccinia Virus protein VP39"/>
    <property type="match status" value="1"/>
</dbReference>
<keyword evidence="3" id="KW-1185">Reference proteome</keyword>
<reference evidence="2 3" key="1">
    <citation type="submission" date="2023-01" db="EMBL/GenBank/DDBJ databases">
        <title>Analysis of 21 Apiospora genomes using comparative genomics revels a genus with tremendous synthesis potential of carbohydrate active enzymes and secondary metabolites.</title>
        <authorList>
            <person name="Sorensen T."/>
        </authorList>
    </citation>
    <scope>NUCLEOTIDE SEQUENCE [LARGE SCALE GENOMIC DNA]</scope>
    <source>
        <strain evidence="2 3">CBS 33761</strain>
    </source>
</reference>
<dbReference type="CDD" id="cd02440">
    <property type="entry name" value="AdoMet_MTases"/>
    <property type="match status" value="1"/>
</dbReference>
<feature type="domain" description="Methyltransferase" evidence="1">
    <location>
        <begin position="53"/>
        <end position="151"/>
    </location>
</feature>
<accession>A0ABR1TDR6</accession>
<evidence type="ECO:0000313" key="3">
    <source>
        <dbReference type="Proteomes" id="UP001444661"/>
    </source>
</evidence>
<dbReference type="SUPFAM" id="SSF53335">
    <property type="entry name" value="S-adenosyl-L-methionine-dependent methyltransferases"/>
    <property type="match status" value="1"/>
</dbReference>
<evidence type="ECO:0000313" key="2">
    <source>
        <dbReference type="EMBL" id="KAK8044773.1"/>
    </source>
</evidence>
<name>A0ABR1TDR6_9PEZI</name>
<dbReference type="Pfam" id="PF13649">
    <property type="entry name" value="Methyltransf_25"/>
    <property type="match status" value="1"/>
</dbReference>
<proteinExistence type="predicted"/>
<dbReference type="InterPro" id="IPR041698">
    <property type="entry name" value="Methyltransf_25"/>
</dbReference>
<sequence length="288" mass="30701">MNAPEGQVHFIPKQAIAPTPQLYDELVSDSMENLARESLAVAGPIPDGAVINDNGCGTGAGTAAVVDAVAGKTGLCISIKGNDINDDALAVYRQRAATLAWPAEGLHDDSNALHFANGTFDLTIGNALLFVLPDDGVCAAKEVHRTLKPGGVAIFNSWKYVPNMPPLEAAAKATRPEGTPSPRAGLDKWSSADFLQSVVEKGGFKSDKITMHQAPVSVTTSEVNRYANMLWSFIGGTTPVGWLKSDEENWDKAIDVIKEELKKTEGYKELDGGRLQLQFVANIAVAKK</sequence>